<dbReference type="AlphaFoldDB" id="A0A2J6R9W5"/>
<dbReference type="EMBL" id="KZ613952">
    <property type="protein sequence ID" value="PMD35311.1"/>
    <property type="molecule type" value="Genomic_DNA"/>
</dbReference>
<proteinExistence type="predicted"/>
<dbReference type="OrthoDB" id="10478367at2759"/>
<dbReference type="Proteomes" id="UP000235786">
    <property type="component" value="Unassembled WGS sequence"/>
</dbReference>
<keyword evidence="2" id="KW-1185">Reference proteome</keyword>
<reference evidence="1 2" key="1">
    <citation type="submission" date="2016-04" db="EMBL/GenBank/DDBJ databases">
        <title>A degradative enzymes factory behind the ericoid mycorrhizal symbiosis.</title>
        <authorList>
            <consortium name="DOE Joint Genome Institute"/>
            <person name="Martino E."/>
            <person name="Morin E."/>
            <person name="Grelet G."/>
            <person name="Kuo A."/>
            <person name="Kohler A."/>
            <person name="Daghino S."/>
            <person name="Barry K."/>
            <person name="Choi C."/>
            <person name="Cichocki N."/>
            <person name="Clum A."/>
            <person name="Copeland A."/>
            <person name="Hainaut M."/>
            <person name="Haridas S."/>
            <person name="Labutti K."/>
            <person name="Lindquist E."/>
            <person name="Lipzen A."/>
            <person name="Khouja H.-R."/>
            <person name="Murat C."/>
            <person name="Ohm R."/>
            <person name="Olson A."/>
            <person name="Spatafora J."/>
            <person name="Veneault-Fourrey C."/>
            <person name="Henrissat B."/>
            <person name="Grigoriev I."/>
            <person name="Martin F."/>
            <person name="Perotto S."/>
        </authorList>
    </citation>
    <scope>NUCLEOTIDE SEQUENCE [LARGE SCALE GENOMIC DNA]</scope>
    <source>
        <strain evidence="1 2">F</strain>
    </source>
</reference>
<sequence>MWERARLFLEKLSLGSSASCSNRSTRSLQTPKTRWIGLFWDKGTEHNIPYMESLQTNRLLRVFPLPQGCDFALISLVGIFCILHWKRDFRASNRNIPLQMVLQSAWLLRRNDLLPSSGSLFAQLEHPFHQVHEMSSRDSYSEDVPYLSSSCRRLPSSTKDVVSTLSFFQKLAATIPRSQLTRPLLRHQPKASSFVWS</sequence>
<organism evidence="1 2">
    <name type="scientific">Hyaloscypha variabilis (strain UAMH 11265 / GT02V1 / F)</name>
    <name type="common">Meliniomyces variabilis</name>
    <dbReference type="NCBI Taxonomy" id="1149755"/>
    <lineage>
        <taxon>Eukaryota</taxon>
        <taxon>Fungi</taxon>
        <taxon>Dikarya</taxon>
        <taxon>Ascomycota</taxon>
        <taxon>Pezizomycotina</taxon>
        <taxon>Leotiomycetes</taxon>
        <taxon>Helotiales</taxon>
        <taxon>Hyaloscyphaceae</taxon>
        <taxon>Hyaloscypha</taxon>
        <taxon>Hyaloscypha variabilis</taxon>
    </lineage>
</organism>
<name>A0A2J6R9W5_HYAVF</name>
<gene>
    <name evidence="1" type="ORF">L207DRAFT_111866</name>
</gene>
<evidence type="ECO:0000313" key="1">
    <source>
        <dbReference type="EMBL" id="PMD35311.1"/>
    </source>
</evidence>
<evidence type="ECO:0000313" key="2">
    <source>
        <dbReference type="Proteomes" id="UP000235786"/>
    </source>
</evidence>
<protein>
    <submittedName>
        <fullName evidence="1">Uncharacterized protein</fullName>
    </submittedName>
</protein>
<accession>A0A2J6R9W5</accession>